<gene>
    <name evidence="2" type="ORF">CRP01_39840</name>
</gene>
<comment type="caution">
    <text evidence="2">The sequence shown here is derived from an EMBL/GenBank/DDBJ whole genome shotgun (WGS) entry which is preliminary data.</text>
</comment>
<feature type="transmembrane region" description="Helical" evidence="1">
    <location>
        <begin position="143"/>
        <end position="160"/>
    </location>
</feature>
<dbReference type="Proteomes" id="UP000223913">
    <property type="component" value="Unassembled WGS sequence"/>
</dbReference>
<accession>A0A2D0MXB5</accession>
<sequence>MESSTQIINSTIDLAKGDLLPGSVTGTAAVHISNLQIAVDNGDITIGYELSDLEEDQYYEVLPVIKLNGQRLLLAADEFRGDFGRPLSPGTKKITWLNPLERYINLSGELEVELRVNQWGEQEFPYDCELGEPTFTGRQKRPYLLAAGLGAASIGAGQLFRNRRDDTYDQYQSSETLAEATPYYEDANSQHHTYLILTWAGAGILAIDAAMYLIRQNKYKKDLRNYETYCNPNRIGFQPVIELPARSMHPNGSVGFKLTLPIGGN</sequence>
<keyword evidence="1" id="KW-0472">Membrane</keyword>
<protein>
    <submittedName>
        <fullName evidence="2">Uncharacterized protein</fullName>
    </submittedName>
</protein>
<reference evidence="2 3" key="1">
    <citation type="submission" date="2017-10" db="EMBL/GenBank/DDBJ databases">
        <title>The draft genome sequence of Lewinella nigricans NBRC 102662.</title>
        <authorList>
            <person name="Wang K."/>
        </authorList>
    </citation>
    <scope>NUCLEOTIDE SEQUENCE [LARGE SCALE GENOMIC DNA]</scope>
    <source>
        <strain evidence="2 3">NBRC 102662</strain>
    </source>
</reference>
<name>A0A2D0MXB5_FLAN2</name>
<evidence type="ECO:0000256" key="1">
    <source>
        <dbReference type="SAM" id="Phobius"/>
    </source>
</evidence>
<evidence type="ECO:0000313" key="2">
    <source>
        <dbReference type="EMBL" id="PHN00894.1"/>
    </source>
</evidence>
<keyword evidence="1" id="KW-1133">Transmembrane helix</keyword>
<evidence type="ECO:0000313" key="3">
    <source>
        <dbReference type="Proteomes" id="UP000223913"/>
    </source>
</evidence>
<keyword evidence="1" id="KW-0812">Transmembrane</keyword>
<dbReference type="RefSeq" id="WP_099155691.1">
    <property type="nucleotide sequence ID" value="NZ_PDUD01000070.1"/>
</dbReference>
<organism evidence="2 3">
    <name type="scientific">Flavilitoribacter nigricans (strain ATCC 23147 / DSM 23189 / NBRC 102662 / NCIMB 1420 / SS-2)</name>
    <name type="common">Lewinella nigricans</name>
    <dbReference type="NCBI Taxonomy" id="1122177"/>
    <lineage>
        <taxon>Bacteria</taxon>
        <taxon>Pseudomonadati</taxon>
        <taxon>Bacteroidota</taxon>
        <taxon>Saprospiria</taxon>
        <taxon>Saprospirales</taxon>
        <taxon>Lewinellaceae</taxon>
        <taxon>Flavilitoribacter</taxon>
    </lineage>
</organism>
<proteinExistence type="predicted"/>
<feature type="transmembrane region" description="Helical" evidence="1">
    <location>
        <begin position="194"/>
        <end position="214"/>
    </location>
</feature>
<keyword evidence="3" id="KW-1185">Reference proteome</keyword>
<dbReference type="EMBL" id="PDUD01000070">
    <property type="protein sequence ID" value="PHN00894.1"/>
    <property type="molecule type" value="Genomic_DNA"/>
</dbReference>
<dbReference type="OrthoDB" id="953501at2"/>
<dbReference type="AlphaFoldDB" id="A0A2D0MXB5"/>